<dbReference type="GO" id="GO:0004776">
    <property type="term" value="F:succinate-CoA ligase (GDP-forming) activity"/>
    <property type="evidence" value="ECO:0007669"/>
    <property type="project" value="TreeGrafter"/>
</dbReference>
<dbReference type="SUPFAM" id="SSF52210">
    <property type="entry name" value="Succinyl-CoA synthetase domains"/>
    <property type="match status" value="1"/>
</dbReference>
<dbReference type="Pfam" id="PF02629">
    <property type="entry name" value="CoA_binding"/>
    <property type="match status" value="1"/>
</dbReference>
<feature type="active site" description="Tele-phosphohistidine intermediate" evidence="4">
    <location>
        <position position="246"/>
    </location>
</feature>
<dbReference type="Pfam" id="PF00549">
    <property type="entry name" value="Ligase_CoA"/>
    <property type="match status" value="1"/>
</dbReference>
<dbReference type="GO" id="GO:0006099">
    <property type="term" value="P:tricarboxylic acid cycle"/>
    <property type="evidence" value="ECO:0007669"/>
    <property type="project" value="UniProtKB-KW"/>
</dbReference>
<accession>A0A917KPT2</accession>
<sequence length="290" mass="29832">MAVLYESGWRVLLQGATGPYGLAQLEAMRDAGTPLAGVVAPGRAGGTIEGLPCFDRMADAVAATAAQVSIIYVPASGVRDALVDAADAGIRLAVVAAEFVPVHDALWALAYARERGLWVVGPNSLGMMVPGQALLGSIATGFTRPGRVGVIGRSGTLTLTGTRLLTRFGCGQSAITHMGGDMVVGRNPHEYLARFLDDPGTDIVAYLGEIGGGKEYAMLDLIAARRKPVVALIVGRHAPPGKQMGHAGALVEGTRETAAAKRAALAEAGAVIADNPEHLAHCVAEMLVPA</sequence>
<evidence type="ECO:0000256" key="2">
    <source>
        <dbReference type="ARBA" id="ARBA00022598"/>
    </source>
</evidence>
<evidence type="ECO:0000259" key="5">
    <source>
        <dbReference type="SMART" id="SM00881"/>
    </source>
</evidence>
<comment type="caution">
    <text evidence="6">The sequence shown here is derived from an EMBL/GenBank/DDBJ whole genome shotgun (WGS) entry which is preliminary data.</text>
</comment>
<evidence type="ECO:0000256" key="1">
    <source>
        <dbReference type="ARBA" id="ARBA00022532"/>
    </source>
</evidence>
<dbReference type="PANTHER" id="PTHR11117">
    <property type="entry name" value="SUCCINYL-COA LIGASE SUBUNIT ALPHA"/>
    <property type="match status" value="1"/>
</dbReference>
<keyword evidence="1" id="KW-0816">Tricarboxylic acid cycle</keyword>
<organism evidence="6 7">
    <name type="scientific">Neoroseomonas lacus</name>
    <dbReference type="NCBI Taxonomy" id="287609"/>
    <lineage>
        <taxon>Bacteria</taxon>
        <taxon>Pseudomonadati</taxon>
        <taxon>Pseudomonadota</taxon>
        <taxon>Alphaproteobacteria</taxon>
        <taxon>Acetobacterales</taxon>
        <taxon>Acetobacteraceae</taxon>
        <taxon>Neoroseomonas</taxon>
    </lineage>
</organism>
<dbReference type="AlphaFoldDB" id="A0A917KPT2"/>
<dbReference type="InterPro" id="IPR036291">
    <property type="entry name" value="NAD(P)-bd_dom_sf"/>
</dbReference>
<keyword evidence="2" id="KW-0436">Ligase</keyword>
<evidence type="ECO:0000256" key="4">
    <source>
        <dbReference type="PIRSR" id="PIRSR001553-1"/>
    </source>
</evidence>
<dbReference type="PANTHER" id="PTHR11117:SF2">
    <property type="entry name" value="SUCCINATE--COA LIGASE [ADP_GDP-FORMING] SUBUNIT ALPHA, MITOCHONDRIAL"/>
    <property type="match status" value="1"/>
</dbReference>
<name>A0A917KPT2_9PROT</name>
<dbReference type="GO" id="GO:0004775">
    <property type="term" value="F:succinate-CoA ligase (ADP-forming) activity"/>
    <property type="evidence" value="ECO:0007669"/>
    <property type="project" value="TreeGrafter"/>
</dbReference>
<proteinExistence type="predicted"/>
<protein>
    <submittedName>
        <fullName evidence="6">Succinyl-CoA synthetase subunit alpha</fullName>
    </submittedName>
</protein>
<dbReference type="InterPro" id="IPR017440">
    <property type="entry name" value="Cit_synth/succinyl-CoA_lig_AS"/>
</dbReference>
<dbReference type="InterPro" id="IPR003781">
    <property type="entry name" value="CoA-bd"/>
</dbReference>
<feature type="domain" description="CoA-binding" evidence="5">
    <location>
        <begin position="4"/>
        <end position="100"/>
    </location>
</feature>
<dbReference type="RefSeq" id="WP_188968637.1">
    <property type="nucleotide sequence ID" value="NZ_BMKW01000008.1"/>
</dbReference>
<dbReference type="GO" id="GO:0000166">
    <property type="term" value="F:nucleotide binding"/>
    <property type="evidence" value="ECO:0007669"/>
    <property type="project" value="UniProtKB-KW"/>
</dbReference>
<dbReference type="InterPro" id="IPR005811">
    <property type="entry name" value="SUCC_ACL_C"/>
</dbReference>
<dbReference type="SMART" id="SM00881">
    <property type="entry name" value="CoA_binding"/>
    <property type="match status" value="1"/>
</dbReference>
<keyword evidence="3" id="KW-0547">Nucleotide-binding</keyword>
<dbReference type="EMBL" id="BMKW01000008">
    <property type="protein sequence ID" value="GGJ23627.1"/>
    <property type="molecule type" value="Genomic_DNA"/>
</dbReference>
<evidence type="ECO:0000313" key="6">
    <source>
        <dbReference type="EMBL" id="GGJ23627.1"/>
    </source>
</evidence>
<evidence type="ECO:0000313" key="7">
    <source>
        <dbReference type="Proteomes" id="UP000661507"/>
    </source>
</evidence>
<dbReference type="GO" id="GO:0009361">
    <property type="term" value="C:succinate-CoA ligase complex (ADP-forming)"/>
    <property type="evidence" value="ECO:0007669"/>
    <property type="project" value="TreeGrafter"/>
</dbReference>
<dbReference type="InterPro" id="IPR005810">
    <property type="entry name" value="CoA_lig_alpha"/>
</dbReference>
<dbReference type="InterPro" id="IPR016102">
    <property type="entry name" value="Succinyl-CoA_synth-like"/>
</dbReference>
<dbReference type="PROSITE" id="PS00399">
    <property type="entry name" value="SUCCINYL_COA_LIG_2"/>
    <property type="match status" value="1"/>
</dbReference>
<evidence type="ECO:0000256" key="3">
    <source>
        <dbReference type="ARBA" id="ARBA00022741"/>
    </source>
</evidence>
<gene>
    <name evidence="6" type="ORF">GCM10011320_33670</name>
</gene>
<dbReference type="PRINTS" id="PR01798">
    <property type="entry name" value="SCOASYNTHASE"/>
</dbReference>
<reference evidence="6" key="1">
    <citation type="journal article" date="2014" name="Int. J. Syst. Evol. Microbiol.">
        <title>Complete genome sequence of Corynebacterium casei LMG S-19264T (=DSM 44701T), isolated from a smear-ripened cheese.</title>
        <authorList>
            <consortium name="US DOE Joint Genome Institute (JGI-PGF)"/>
            <person name="Walter F."/>
            <person name="Albersmeier A."/>
            <person name="Kalinowski J."/>
            <person name="Ruckert C."/>
        </authorList>
    </citation>
    <scope>NUCLEOTIDE SEQUENCE</scope>
    <source>
        <strain evidence="6">CGMCC 1.3617</strain>
    </source>
</reference>
<dbReference type="PIRSF" id="PIRSF001553">
    <property type="entry name" value="SucCS_alpha"/>
    <property type="match status" value="1"/>
</dbReference>
<dbReference type="Proteomes" id="UP000661507">
    <property type="component" value="Unassembled WGS sequence"/>
</dbReference>
<dbReference type="Gene3D" id="3.40.50.261">
    <property type="entry name" value="Succinyl-CoA synthetase domains"/>
    <property type="match status" value="1"/>
</dbReference>
<dbReference type="Gene3D" id="3.40.50.720">
    <property type="entry name" value="NAD(P)-binding Rossmann-like Domain"/>
    <property type="match status" value="1"/>
</dbReference>
<dbReference type="SUPFAM" id="SSF51735">
    <property type="entry name" value="NAD(P)-binding Rossmann-fold domains"/>
    <property type="match status" value="1"/>
</dbReference>
<keyword evidence="7" id="KW-1185">Reference proteome</keyword>
<reference evidence="6" key="2">
    <citation type="submission" date="2020-09" db="EMBL/GenBank/DDBJ databases">
        <authorList>
            <person name="Sun Q."/>
            <person name="Zhou Y."/>
        </authorList>
    </citation>
    <scope>NUCLEOTIDE SEQUENCE</scope>
    <source>
        <strain evidence="6">CGMCC 1.3617</strain>
    </source>
</reference>